<evidence type="ECO:0000313" key="11">
    <source>
        <dbReference type="EMBL" id="KAH3893736.1"/>
    </source>
</evidence>
<dbReference type="InterPro" id="IPR001611">
    <property type="entry name" value="Leu-rich_rpt"/>
</dbReference>
<evidence type="ECO:0000256" key="1">
    <source>
        <dbReference type="ARBA" id="ARBA00004167"/>
    </source>
</evidence>
<evidence type="ECO:0000256" key="9">
    <source>
        <dbReference type="SAM" id="Phobius"/>
    </source>
</evidence>
<dbReference type="GO" id="GO:0005886">
    <property type="term" value="C:plasma membrane"/>
    <property type="evidence" value="ECO:0007669"/>
    <property type="project" value="TreeGrafter"/>
</dbReference>
<reference evidence="11" key="1">
    <citation type="journal article" date="2019" name="bioRxiv">
        <title>The Genome of the Zebra Mussel, Dreissena polymorpha: A Resource for Invasive Species Research.</title>
        <authorList>
            <person name="McCartney M.A."/>
            <person name="Auch B."/>
            <person name="Kono T."/>
            <person name="Mallez S."/>
            <person name="Zhang Y."/>
            <person name="Obille A."/>
            <person name="Becker A."/>
            <person name="Abrahante J.E."/>
            <person name="Garbe J."/>
            <person name="Badalamenti J.P."/>
            <person name="Herman A."/>
            <person name="Mangelson H."/>
            <person name="Liachko I."/>
            <person name="Sullivan S."/>
            <person name="Sone E.D."/>
            <person name="Koren S."/>
            <person name="Silverstein K.A.T."/>
            <person name="Beckman K.B."/>
            <person name="Gohl D.M."/>
        </authorList>
    </citation>
    <scope>NUCLEOTIDE SEQUENCE</scope>
    <source>
        <strain evidence="11">Duluth1</strain>
        <tissue evidence="11">Whole animal</tissue>
    </source>
</reference>
<dbReference type="GO" id="GO:0038023">
    <property type="term" value="F:signaling receptor activity"/>
    <property type="evidence" value="ECO:0007669"/>
    <property type="project" value="TreeGrafter"/>
</dbReference>
<dbReference type="InterPro" id="IPR003591">
    <property type="entry name" value="Leu-rich_rpt_typical-subtyp"/>
</dbReference>
<keyword evidence="2" id="KW-0433">Leucine-rich repeat</keyword>
<dbReference type="Pfam" id="PF13516">
    <property type="entry name" value="LRR_6"/>
    <property type="match status" value="1"/>
</dbReference>
<evidence type="ECO:0000256" key="8">
    <source>
        <dbReference type="ARBA" id="ARBA00023180"/>
    </source>
</evidence>
<evidence type="ECO:0000313" key="12">
    <source>
        <dbReference type="Proteomes" id="UP000828390"/>
    </source>
</evidence>
<dbReference type="PANTHER" id="PTHR24365:SF530">
    <property type="entry name" value="MSTPROX-RELATED"/>
    <property type="match status" value="1"/>
</dbReference>
<dbReference type="SUPFAM" id="SSF52058">
    <property type="entry name" value="L domain-like"/>
    <property type="match status" value="2"/>
</dbReference>
<name>A0A9D4NFK2_DREPO</name>
<feature type="signal peptide" evidence="10">
    <location>
        <begin position="1"/>
        <end position="18"/>
    </location>
</feature>
<dbReference type="AlphaFoldDB" id="A0A9D4NFK2"/>
<evidence type="ECO:0000256" key="5">
    <source>
        <dbReference type="ARBA" id="ARBA00022737"/>
    </source>
</evidence>
<keyword evidence="7 9" id="KW-0472">Membrane</keyword>
<evidence type="ECO:0000256" key="6">
    <source>
        <dbReference type="ARBA" id="ARBA00022989"/>
    </source>
</evidence>
<comment type="caution">
    <text evidence="11">The sequence shown here is derived from an EMBL/GenBank/DDBJ whole genome shotgun (WGS) entry which is preliminary data.</text>
</comment>
<dbReference type="SMART" id="SM00369">
    <property type="entry name" value="LRR_TYP"/>
    <property type="match status" value="5"/>
</dbReference>
<dbReference type="GO" id="GO:0007165">
    <property type="term" value="P:signal transduction"/>
    <property type="evidence" value="ECO:0007669"/>
    <property type="project" value="TreeGrafter"/>
</dbReference>
<evidence type="ECO:0000256" key="3">
    <source>
        <dbReference type="ARBA" id="ARBA00022692"/>
    </source>
</evidence>
<organism evidence="11 12">
    <name type="scientific">Dreissena polymorpha</name>
    <name type="common">Zebra mussel</name>
    <name type="synonym">Mytilus polymorpha</name>
    <dbReference type="NCBI Taxonomy" id="45954"/>
    <lineage>
        <taxon>Eukaryota</taxon>
        <taxon>Metazoa</taxon>
        <taxon>Spiralia</taxon>
        <taxon>Lophotrochozoa</taxon>
        <taxon>Mollusca</taxon>
        <taxon>Bivalvia</taxon>
        <taxon>Autobranchia</taxon>
        <taxon>Heteroconchia</taxon>
        <taxon>Euheterodonta</taxon>
        <taxon>Imparidentia</taxon>
        <taxon>Neoheterodontei</taxon>
        <taxon>Myida</taxon>
        <taxon>Dreissenoidea</taxon>
        <taxon>Dreissenidae</taxon>
        <taxon>Dreissena</taxon>
    </lineage>
</organism>
<dbReference type="PROSITE" id="PS51450">
    <property type="entry name" value="LRR"/>
    <property type="match status" value="1"/>
</dbReference>
<dbReference type="Pfam" id="PF13855">
    <property type="entry name" value="LRR_8"/>
    <property type="match status" value="1"/>
</dbReference>
<feature type="chain" id="PRO_5038867190" evidence="10">
    <location>
        <begin position="19"/>
        <end position="741"/>
    </location>
</feature>
<sequence>MSILKITLIVCIFASDRSLSVRKKFPCGPGNACACKCDKQEKVSMDCEGRGNLKLSEICVSIGNMTSLKAGRNNFGNLTALDLKGCENLAEIYFNFNQIAHIEREIFQDFRHLHLLDLSRNLLQVYFKGWDASFLPKNLHTLKINGNPIPDNANFPNLDSQYYLNKLISDGVSNKALNVSRLAYLSLSGLNLQTTCQLIRINNETFSLSNSLKVLNISDCGVISITAGAFEHLHSLEVLDLSYNRQLELWSLVNITYGLQFTRIRFLNISNLVSRFSSGKQIKLPHTCYLWNTTVEDVDLSGNMIDMVETNSFILTPPSLQILRINQNKFRFGPYVLQFGCLGNVTAVFLSYQNHGYNPLIYVAENSKRYSGPTEELYQMECPFCNVSFLKEYANRTRDCTFIENGVLDLFHLKLPVRMERIIANDCALTFKINYKYYFNPENSSMRYVDISGNIVESFTGYIGNLPMLETLNMSRCYTSSIGQTSLNYISLKTLRLAHNDIGAQLADSKRSNIFNMLPSLQDLDLSSNGITVLFTSTFKELVNLRHLDLSNNNIEHFDVNINTLSHLLQLNLEINSIHTLKKEVRRKLEANENDRSKFSINLQKNSLTYDCNNQEFLHWLIQHKANMVGFRGYIFISSDEKSITCDKMMTDLDRLESRCKSYVAVIIVGVLALATFLSLIIGGVIYRYRWRIRYFMYMSKKRFFGYHILPDYTVIQNYKYDAFVSYAEDNIRFILDDVIP</sequence>
<keyword evidence="3 9" id="KW-0812">Transmembrane</keyword>
<evidence type="ECO:0000256" key="7">
    <source>
        <dbReference type="ARBA" id="ARBA00023136"/>
    </source>
</evidence>
<evidence type="ECO:0000256" key="2">
    <source>
        <dbReference type="ARBA" id="ARBA00022614"/>
    </source>
</evidence>
<protein>
    <submittedName>
        <fullName evidence="11">Uncharacterized protein</fullName>
    </submittedName>
</protein>
<feature type="transmembrane region" description="Helical" evidence="9">
    <location>
        <begin position="663"/>
        <end position="687"/>
    </location>
</feature>
<dbReference type="InterPro" id="IPR032675">
    <property type="entry name" value="LRR_dom_sf"/>
</dbReference>
<keyword evidence="8" id="KW-0325">Glycoprotein</keyword>
<evidence type="ECO:0000256" key="4">
    <source>
        <dbReference type="ARBA" id="ARBA00022729"/>
    </source>
</evidence>
<evidence type="ECO:0000256" key="10">
    <source>
        <dbReference type="SAM" id="SignalP"/>
    </source>
</evidence>
<dbReference type="PANTHER" id="PTHR24365">
    <property type="entry name" value="TOLL-LIKE RECEPTOR"/>
    <property type="match status" value="1"/>
</dbReference>
<keyword evidence="5" id="KW-0677">Repeat</keyword>
<dbReference type="Gene3D" id="3.80.10.10">
    <property type="entry name" value="Ribonuclease Inhibitor"/>
    <property type="match status" value="3"/>
</dbReference>
<keyword evidence="4 10" id="KW-0732">Signal</keyword>
<dbReference type="EMBL" id="JAIWYP010000001">
    <property type="protein sequence ID" value="KAH3893736.1"/>
    <property type="molecule type" value="Genomic_DNA"/>
</dbReference>
<proteinExistence type="predicted"/>
<reference evidence="11" key="2">
    <citation type="submission" date="2020-11" db="EMBL/GenBank/DDBJ databases">
        <authorList>
            <person name="McCartney M.A."/>
            <person name="Auch B."/>
            <person name="Kono T."/>
            <person name="Mallez S."/>
            <person name="Becker A."/>
            <person name="Gohl D.M."/>
            <person name="Silverstein K.A.T."/>
            <person name="Koren S."/>
            <person name="Bechman K.B."/>
            <person name="Herman A."/>
            <person name="Abrahante J.E."/>
            <person name="Garbe J."/>
        </authorList>
    </citation>
    <scope>NUCLEOTIDE SEQUENCE</scope>
    <source>
        <strain evidence="11">Duluth1</strain>
        <tissue evidence="11">Whole animal</tissue>
    </source>
</reference>
<keyword evidence="12" id="KW-1185">Reference proteome</keyword>
<dbReference type="Proteomes" id="UP000828390">
    <property type="component" value="Unassembled WGS sequence"/>
</dbReference>
<comment type="subcellular location">
    <subcellularLocation>
        <location evidence="1">Membrane</location>
        <topology evidence="1">Single-pass membrane protein</topology>
    </subcellularLocation>
</comment>
<keyword evidence="6 9" id="KW-1133">Transmembrane helix</keyword>
<gene>
    <name evidence="11" type="ORF">DPMN_017886</name>
</gene>
<accession>A0A9D4NFK2</accession>